<dbReference type="EMBL" id="JACGWO010000004">
    <property type="protein sequence ID" value="KAK4429328.1"/>
    <property type="molecule type" value="Genomic_DNA"/>
</dbReference>
<evidence type="ECO:0000313" key="3">
    <source>
        <dbReference type="EMBL" id="KAK4429328.1"/>
    </source>
</evidence>
<organism evidence="3 4">
    <name type="scientific">Sesamum alatum</name>
    <dbReference type="NCBI Taxonomy" id="300844"/>
    <lineage>
        <taxon>Eukaryota</taxon>
        <taxon>Viridiplantae</taxon>
        <taxon>Streptophyta</taxon>
        <taxon>Embryophyta</taxon>
        <taxon>Tracheophyta</taxon>
        <taxon>Spermatophyta</taxon>
        <taxon>Magnoliopsida</taxon>
        <taxon>eudicotyledons</taxon>
        <taxon>Gunneridae</taxon>
        <taxon>Pentapetalae</taxon>
        <taxon>asterids</taxon>
        <taxon>lamiids</taxon>
        <taxon>Lamiales</taxon>
        <taxon>Pedaliaceae</taxon>
        <taxon>Sesamum</taxon>
    </lineage>
</organism>
<feature type="region of interest" description="Disordered" evidence="1">
    <location>
        <begin position="24"/>
        <end position="43"/>
    </location>
</feature>
<protein>
    <recommendedName>
        <fullName evidence="5">Secreted protein</fullName>
    </recommendedName>
</protein>
<evidence type="ECO:0000256" key="2">
    <source>
        <dbReference type="SAM" id="SignalP"/>
    </source>
</evidence>
<evidence type="ECO:0000313" key="4">
    <source>
        <dbReference type="Proteomes" id="UP001293254"/>
    </source>
</evidence>
<dbReference type="AlphaFoldDB" id="A0AAE1YGU6"/>
<reference evidence="3" key="1">
    <citation type="submission" date="2020-06" db="EMBL/GenBank/DDBJ databases">
        <authorList>
            <person name="Li T."/>
            <person name="Hu X."/>
            <person name="Zhang T."/>
            <person name="Song X."/>
            <person name="Zhang H."/>
            <person name="Dai N."/>
            <person name="Sheng W."/>
            <person name="Hou X."/>
            <person name="Wei L."/>
        </authorList>
    </citation>
    <scope>NUCLEOTIDE SEQUENCE</scope>
    <source>
        <strain evidence="3">3651</strain>
        <tissue evidence="3">Leaf</tissue>
    </source>
</reference>
<name>A0AAE1YGU6_9LAMI</name>
<sequence length="110" mass="11873">MLNPESQSLRMMVVLLLVAVAGGSGSVSAPPPSVSQPPLEFQPEVVEEQPEVVAQPIMEEDYPIFNPTPYFDGVGGAPIPHARAVCCCCHPHSPCCNRFQQQRDAFAHST</sequence>
<accession>A0AAE1YGU6</accession>
<feature type="signal peptide" evidence="2">
    <location>
        <begin position="1"/>
        <end position="25"/>
    </location>
</feature>
<comment type="caution">
    <text evidence="3">The sequence shown here is derived from an EMBL/GenBank/DDBJ whole genome shotgun (WGS) entry which is preliminary data.</text>
</comment>
<keyword evidence="2" id="KW-0732">Signal</keyword>
<evidence type="ECO:0008006" key="5">
    <source>
        <dbReference type="Google" id="ProtNLM"/>
    </source>
</evidence>
<reference evidence="3" key="2">
    <citation type="journal article" date="2024" name="Plant">
        <title>Genomic evolution and insights into agronomic trait innovations of Sesamum species.</title>
        <authorList>
            <person name="Miao H."/>
            <person name="Wang L."/>
            <person name="Qu L."/>
            <person name="Liu H."/>
            <person name="Sun Y."/>
            <person name="Le M."/>
            <person name="Wang Q."/>
            <person name="Wei S."/>
            <person name="Zheng Y."/>
            <person name="Lin W."/>
            <person name="Duan Y."/>
            <person name="Cao H."/>
            <person name="Xiong S."/>
            <person name="Wang X."/>
            <person name="Wei L."/>
            <person name="Li C."/>
            <person name="Ma Q."/>
            <person name="Ju M."/>
            <person name="Zhao R."/>
            <person name="Li G."/>
            <person name="Mu C."/>
            <person name="Tian Q."/>
            <person name="Mei H."/>
            <person name="Zhang T."/>
            <person name="Gao T."/>
            <person name="Zhang H."/>
        </authorList>
    </citation>
    <scope>NUCLEOTIDE SEQUENCE</scope>
    <source>
        <strain evidence="3">3651</strain>
    </source>
</reference>
<feature type="chain" id="PRO_5042011070" description="Secreted protein" evidence="2">
    <location>
        <begin position="26"/>
        <end position="110"/>
    </location>
</feature>
<dbReference type="Proteomes" id="UP001293254">
    <property type="component" value="Unassembled WGS sequence"/>
</dbReference>
<keyword evidence="4" id="KW-1185">Reference proteome</keyword>
<evidence type="ECO:0000256" key="1">
    <source>
        <dbReference type="SAM" id="MobiDB-lite"/>
    </source>
</evidence>
<proteinExistence type="predicted"/>
<gene>
    <name evidence="3" type="ORF">Salat_1233200</name>
</gene>